<dbReference type="EMBL" id="JAATIP010000131">
    <property type="protein sequence ID" value="KAF4369030.1"/>
    <property type="molecule type" value="Genomic_DNA"/>
</dbReference>
<dbReference type="Gene3D" id="3.30.420.10">
    <property type="entry name" value="Ribonuclease H-like superfamily/Ribonuclease H"/>
    <property type="match status" value="1"/>
</dbReference>
<dbReference type="AlphaFoldDB" id="A0A7J6I5R5"/>
<dbReference type="InterPro" id="IPR026960">
    <property type="entry name" value="RVT-Znf"/>
</dbReference>
<dbReference type="GO" id="GO:0003676">
    <property type="term" value="F:nucleic acid binding"/>
    <property type="evidence" value="ECO:0007669"/>
    <property type="project" value="InterPro"/>
</dbReference>
<evidence type="ECO:0008006" key="9">
    <source>
        <dbReference type="Google" id="ProtNLM"/>
    </source>
</evidence>
<feature type="domain" description="DUF4283" evidence="4">
    <location>
        <begin position="45"/>
        <end position="123"/>
    </location>
</feature>
<dbReference type="GO" id="GO:0004523">
    <property type="term" value="F:RNA-DNA hybrid ribonuclease activity"/>
    <property type="evidence" value="ECO:0007669"/>
    <property type="project" value="InterPro"/>
</dbReference>
<evidence type="ECO:0000256" key="1">
    <source>
        <dbReference type="SAM" id="MobiDB-lite"/>
    </source>
</evidence>
<dbReference type="Pfam" id="PF14111">
    <property type="entry name" value="DUF4283"/>
    <property type="match status" value="1"/>
</dbReference>
<dbReference type="InterPro" id="IPR025558">
    <property type="entry name" value="DUF4283"/>
</dbReference>
<evidence type="ECO:0000313" key="6">
    <source>
        <dbReference type="EMBL" id="KAF4402421.1"/>
    </source>
</evidence>
<dbReference type="SUPFAM" id="SSF53098">
    <property type="entry name" value="Ribonuclease H-like"/>
    <property type="match status" value="1"/>
</dbReference>
<sequence>MLNMLATMDTTDTTMEDLLAKTTNLTVLDEDGWEINMAGGTEVASFCAMGRFCSNRPISRSLLRTILGRVWGIADRNWGVEIKHTIKEASFLVFSFKSSQDLDRILTKNPWFLNNGLLIVERMIEMPTNWDKILTKFPLSGRILNLPTSSITQGNLNRLAGFVGDTIEVQKADLTKIVTKVGSPSMARPELPSSKMINPNTNPTIQGLKTVDKGKAIAMTDPVGQLISEQQVLKGKHNHTQQADLHGISGKLTNTKRSGSWRSEEFNNIFKDHNLFNSQHKNGIQGPAIDSLNIDTESLLDVPITYTTGCDFLSKIEGPTKQRKVIPKRNKNRKGTNSNEAISTDPMIARRKDDAKEISVVQIPAEVTINSLLQPDGNWKENEVRSWFHNDDIPWVLGIKPAINRSDWITWSPSPNGIYSVASGYKLRFQNPNVAECSNKSQIKSWWKFIWGSHLTLKINNFIWRVFNHWIPTKLELAKRGMVIDTHCELCTFQNEDICHALWHCPKVQNIWKLFGFPKLIPLNLKKAADVLWWLHEHLPKEEFFKFMGLTWLVRQRRNNFVFQHKILDEKIWTSWAMDLIFTHLEPHQKTSKTTAMKLNSAWIPPPHNYFLSNTDASLIAGQKGCGLSAVIRDPKGGLVVAATSFIPGCLSVLLAEANAVHLGIQLAIRWSITNAQVGSDSHSLIKALNSDTSYPTDWGQLVQDIKLLINKFQTLQFLFFTRSCNRVANSLAKWSRLTQKSEMWTDLLPNCAAAFLIANVPSVA</sequence>
<dbReference type="PANTHER" id="PTHR47723">
    <property type="entry name" value="OS05G0353850 PROTEIN"/>
    <property type="match status" value="1"/>
</dbReference>
<dbReference type="PANTHER" id="PTHR47723:SF19">
    <property type="entry name" value="POLYNUCLEOTIDYL TRANSFERASE, RIBONUCLEASE H-LIKE SUPERFAMILY PROTEIN"/>
    <property type="match status" value="1"/>
</dbReference>
<feature type="domain" description="Reverse transcriptase zinc-binding" evidence="3">
    <location>
        <begin position="419"/>
        <end position="512"/>
    </location>
</feature>
<dbReference type="InterPro" id="IPR012337">
    <property type="entry name" value="RNaseH-like_sf"/>
</dbReference>
<dbReference type="InterPro" id="IPR002156">
    <property type="entry name" value="RNaseH_domain"/>
</dbReference>
<protein>
    <recommendedName>
        <fullName evidence="9">RNase H type-1 domain-containing protein</fullName>
    </recommendedName>
</protein>
<comment type="caution">
    <text evidence="6">The sequence shown here is derived from an EMBL/GenBank/DDBJ whole genome shotgun (WGS) entry which is preliminary data.</text>
</comment>
<dbReference type="Proteomes" id="UP000525078">
    <property type="component" value="Unassembled WGS sequence"/>
</dbReference>
<gene>
    <name evidence="5" type="ORF">F8388_013359</name>
    <name evidence="6" type="ORF">G4B88_012206</name>
</gene>
<evidence type="ECO:0000259" key="4">
    <source>
        <dbReference type="Pfam" id="PF14111"/>
    </source>
</evidence>
<evidence type="ECO:0000313" key="8">
    <source>
        <dbReference type="Proteomes" id="UP000583929"/>
    </source>
</evidence>
<evidence type="ECO:0000259" key="3">
    <source>
        <dbReference type="Pfam" id="PF13966"/>
    </source>
</evidence>
<proteinExistence type="predicted"/>
<feature type="domain" description="RNase H type-1" evidence="2">
    <location>
        <begin position="614"/>
        <end position="735"/>
    </location>
</feature>
<feature type="compositionally biased region" description="Polar residues" evidence="1">
    <location>
        <begin position="195"/>
        <end position="204"/>
    </location>
</feature>
<dbReference type="InterPro" id="IPR053151">
    <property type="entry name" value="RNase_H-like"/>
</dbReference>
<feature type="region of interest" description="Disordered" evidence="1">
    <location>
        <begin position="185"/>
        <end position="204"/>
    </location>
</feature>
<name>A0A7J6I5R5_CANSA</name>
<dbReference type="Pfam" id="PF13966">
    <property type="entry name" value="zf-RVT"/>
    <property type="match status" value="1"/>
</dbReference>
<reference evidence="7 8" key="1">
    <citation type="journal article" date="2020" name="bioRxiv">
        <title>Sequence and annotation of 42 cannabis genomes reveals extensive copy number variation in cannabinoid synthesis and pathogen resistance genes.</title>
        <authorList>
            <person name="Mckernan K.J."/>
            <person name="Helbert Y."/>
            <person name="Kane L.T."/>
            <person name="Ebling H."/>
            <person name="Zhang L."/>
            <person name="Liu B."/>
            <person name="Eaton Z."/>
            <person name="Mclaughlin S."/>
            <person name="Kingan S."/>
            <person name="Baybayan P."/>
            <person name="Concepcion G."/>
            <person name="Jordan M."/>
            <person name="Riva A."/>
            <person name="Barbazuk W."/>
            <person name="Harkins T."/>
        </authorList>
    </citation>
    <scope>NUCLEOTIDE SEQUENCE [LARGE SCALE GENOMIC DNA]</scope>
    <source>
        <strain evidence="7 8">cv. Jamaican Lion 4</strain>
        <strain evidence="6">Father</strain>
        <strain evidence="5">Mother</strain>
        <tissue evidence="6">Leaf</tissue>
    </source>
</reference>
<evidence type="ECO:0000313" key="5">
    <source>
        <dbReference type="EMBL" id="KAF4369030.1"/>
    </source>
</evidence>
<accession>A0A7J6I5R5</accession>
<organism evidence="6 8">
    <name type="scientific">Cannabis sativa</name>
    <name type="common">Hemp</name>
    <name type="synonym">Marijuana</name>
    <dbReference type="NCBI Taxonomy" id="3483"/>
    <lineage>
        <taxon>Eukaryota</taxon>
        <taxon>Viridiplantae</taxon>
        <taxon>Streptophyta</taxon>
        <taxon>Embryophyta</taxon>
        <taxon>Tracheophyta</taxon>
        <taxon>Spermatophyta</taxon>
        <taxon>Magnoliopsida</taxon>
        <taxon>eudicotyledons</taxon>
        <taxon>Gunneridae</taxon>
        <taxon>Pentapetalae</taxon>
        <taxon>rosids</taxon>
        <taxon>fabids</taxon>
        <taxon>Rosales</taxon>
        <taxon>Cannabaceae</taxon>
        <taxon>Cannabis</taxon>
    </lineage>
</organism>
<dbReference type="Pfam" id="PF13456">
    <property type="entry name" value="RVT_3"/>
    <property type="match status" value="1"/>
</dbReference>
<dbReference type="Proteomes" id="UP000583929">
    <property type="component" value="Unassembled WGS sequence"/>
</dbReference>
<dbReference type="EMBL" id="JAATIQ010000007">
    <property type="protein sequence ID" value="KAF4402421.1"/>
    <property type="molecule type" value="Genomic_DNA"/>
</dbReference>
<keyword evidence="8" id="KW-1185">Reference proteome</keyword>
<dbReference type="InterPro" id="IPR044730">
    <property type="entry name" value="RNase_H-like_dom_plant"/>
</dbReference>
<evidence type="ECO:0000259" key="2">
    <source>
        <dbReference type="Pfam" id="PF13456"/>
    </source>
</evidence>
<dbReference type="InterPro" id="IPR036397">
    <property type="entry name" value="RNaseH_sf"/>
</dbReference>
<dbReference type="CDD" id="cd06222">
    <property type="entry name" value="RNase_H_like"/>
    <property type="match status" value="1"/>
</dbReference>
<evidence type="ECO:0000313" key="7">
    <source>
        <dbReference type="Proteomes" id="UP000525078"/>
    </source>
</evidence>